<dbReference type="InterPro" id="IPR044294">
    <property type="entry name" value="Lipase-like"/>
</dbReference>
<dbReference type="Proteomes" id="UP000707071">
    <property type="component" value="Unassembled WGS sequence"/>
</dbReference>
<dbReference type="InterPro" id="IPR007751">
    <property type="entry name" value="DUF676_lipase-like"/>
</dbReference>
<feature type="compositionally biased region" description="Polar residues" evidence="3">
    <location>
        <begin position="391"/>
        <end position="400"/>
    </location>
</feature>
<dbReference type="GO" id="GO:0005811">
    <property type="term" value="C:lipid droplet"/>
    <property type="evidence" value="ECO:0007669"/>
    <property type="project" value="TreeGrafter"/>
</dbReference>
<keyword evidence="2" id="KW-0442">Lipid degradation</keyword>
<comment type="caution">
    <text evidence="6">The sequence shown here is derived from an EMBL/GenBank/DDBJ whole genome shotgun (WGS) entry which is preliminary data.</text>
</comment>
<keyword evidence="4" id="KW-0812">Transmembrane</keyword>
<dbReference type="PANTHER" id="PTHR12482">
    <property type="entry name" value="LIPASE ROG1-RELATED-RELATED"/>
    <property type="match status" value="1"/>
</dbReference>
<dbReference type="Gene3D" id="3.40.50.1820">
    <property type="entry name" value="alpha/beta hydrolase"/>
    <property type="match status" value="1"/>
</dbReference>
<sequence length="499" mass="56511">MVFWSPLWAPTRPALRVWPSASAATSTSTAYIKRRIASPPIFRQALRTLAMAPSIYPKYEGGAPEADHLCVLVHGLWGHPDHMRNVAKSLRDLYPPNELRLLFAKRNIGSFTYDGIERGGERVCSEIEEELRAVEESGGKITKISIVGYSLGGLVSRYAVGLLYAKGILDELECMNFTTFASPHLGVRTPLKGWHNHVWNTMGARTLSMSGRQLFTIDAFRDTGRPLLSVLAEPKSIFMMGLRKFKRHTLYTNITNDTSAVYYTTSISKTDPYRQLDSVKVNPLKGHSGVILDPTNPFQFSSPIIREPATFSSITGSVVKWIKRIPFMISVAVFVPIGILAYLCNSVVQNIRSSQRIKVYERGEAGVSLDGYRVPVLIKELREEVENTYEALNSSQNQEYLATEDEDEDGSDSDAMSDEDRRLMQRERRLSAPSQPTLALTPHQFEMIRSLDTLQWRKYPIWIHNNRHSHAAIIVRMDKKSFDEGWVVLRHFAEDEFLI</sequence>
<evidence type="ECO:0000313" key="6">
    <source>
        <dbReference type="EMBL" id="KAG6287754.1"/>
    </source>
</evidence>
<dbReference type="Pfam" id="PF05057">
    <property type="entry name" value="DUF676"/>
    <property type="match status" value="1"/>
</dbReference>
<dbReference type="InterPro" id="IPR029058">
    <property type="entry name" value="AB_hydrolase_fold"/>
</dbReference>
<reference evidence="6 7" key="1">
    <citation type="journal article" date="2020" name="bioRxiv">
        <title>Whole genome comparisons of ergot fungi reveals the divergence and evolution of species within the genus Claviceps are the result of varying mechanisms driving genome evolution and host range expansion.</title>
        <authorList>
            <person name="Wyka S.A."/>
            <person name="Mondo S.J."/>
            <person name="Liu M."/>
            <person name="Dettman J."/>
            <person name="Nalam V."/>
            <person name="Broders K.D."/>
        </authorList>
    </citation>
    <scope>NUCLEOTIDE SEQUENCE [LARGE SCALE GENOMIC DNA]</scope>
    <source>
        <strain evidence="6 7">Clav52</strain>
    </source>
</reference>
<gene>
    <name evidence="6" type="ORF">E4U09_005977</name>
</gene>
<feature type="region of interest" description="Disordered" evidence="3">
    <location>
        <begin position="391"/>
        <end position="421"/>
    </location>
</feature>
<keyword evidence="4" id="KW-1133">Transmembrane helix</keyword>
<evidence type="ECO:0000259" key="5">
    <source>
        <dbReference type="Pfam" id="PF05057"/>
    </source>
</evidence>
<feature type="compositionally biased region" description="Acidic residues" evidence="3">
    <location>
        <begin position="402"/>
        <end position="417"/>
    </location>
</feature>
<evidence type="ECO:0000256" key="2">
    <source>
        <dbReference type="ARBA" id="ARBA00022963"/>
    </source>
</evidence>
<dbReference type="GO" id="GO:0004622">
    <property type="term" value="F:phosphatidylcholine lysophospholipase activity"/>
    <property type="evidence" value="ECO:0007669"/>
    <property type="project" value="TreeGrafter"/>
</dbReference>
<feature type="transmembrane region" description="Helical" evidence="4">
    <location>
        <begin position="327"/>
        <end position="348"/>
    </location>
</feature>
<dbReference type="GO" id="GO:0047372">
    <property type="term" value="F:monoacylglycerol lipase activity"/>
    <property type="evidence" value="ECO:0007669"/>
    <property type="project" value="TreeGrafter"/>
</dbReference>
<evidence type="ECO:0000256" key="3">
    <source>
        <dbReference type="SAM" id="MobiDB-lite"/>
    </source>
</evidence>
<evidence type="ECO:0000256" key="1">
    <source>
        <dbReference type="ARBA" id="ARBA00007920"/>
    </source>
</evidence>
<dbReference type="PANTHER" id="PTHR12482:SF65">
    <property type="entry name" value="ESTERASE, PUTATIVE (AFU_ORTHOLOGUE AFUA_3G12320)-RELATED"/>
    <property type="match status" value="1"/>
</dbReference>
<evidence type="ECO:0000313" key="7">
    <source>
        <dbReference type="Proteomes" id="UP000707071"/>
    </source>
</evidence>
<comment type="similarity">
    <text evidence="1">Belongs to the putative lipase ROG1 family.</text>
</comment>
<name>A0A9P7QD52_9HYPO</name>
<dbReference type="AlphaFoldDB" id="A0A9P7QD52"/>
<evidence type="ECO:0000256" key="4">
    <source>
        <dbReference type="SAM" id="Phobius"/>
    </source>
</evidence>
<dbReference type="SUPFAM" id="SSF53474">
    <property type="entry name" value="alpha/beta-Hydrolases"/>
    <property type="match status" value="1"/>
</dbReference>
<dbReference type="GO" id="GO:0016042">
    <property type="term" value="P:lipid catabolic process"/>
    <property type="evidence" value="ECO:0007669"/>
    <property type="project" value="UniProtKB-KW"/>
</dbReference>
<organism evidence="6 7">
    <name type="scientific">Claviceps aff. purpurea</name>
    <dbReference type="NCBI Taxonomy" id="1967640"/>
    <lineage>
        <taxon>Eukaryota</taxon>
        <taxon>Fungi</taxon>
        <taxon>Dikarya</taxon>
        <taxon>Ascomycota</taxon>
        <taxon>Pezizomycotina</taxon>
        <taxon>Sordariomycetes</taxon>
        <taxon>Hypocreomycetidae</taxon>
        <taxon>Hypocreales</taxon>
        <taxon>Clavicipitaceae</taxon>
        <taxon>Claviceps</taxon>
    </lineage>
</organism>
<keyword evidence="2" id="KW-0443">Lipid metabolism</keyword>
<proteinExistence type="inferred from homology"/>
<keyword evidence="4" id="KW-0472">Membrane</keyword>
<accession>A0A9P7QD52</accession>
<protein>
    <recommendedName>
        <fullName evidence="5">DUF676 domain-containing protein</fullName>
    </recommendedName>
</protein>
<dbReference type="EMBL" id="SRRH01000522">
    <property type="protein sequence ID" value="KAG6287754.1"/>
    <property type="molecule type" value="Genomic_DNA"/>
</dbReference>
<feature type="domain" description="DUF676" evidence="5">
    <location>
        <begin position="65"/>
        <end position="266"/>
    </location>
</feature>
<keyword evidence="7" id="KW-1185">Reference proteome</keyword>